<dbReference type="EMBL" id="FXTI01000006">
    <property type="protein sequence ID" value="SMO71286.1"/>
    <property type="molecule type" value="Genomic_DNA"/>
</dbReference>
<protein>
    <submittedName>
        <fullName evidence="9">Aldo/keto reductase</fullName>
    </submittedName>
</protein>
<evidence type="ECO:0000256" key="7">
    <source>
        <dbReference type="SAM" id="MobiDB-lite"/>
    </source>
</evidence>
<organism evidence="9 10">
    <name type="scientific">Melghirimyces algeriensis</name>
    <dbReference type="NCBI Taxonomy" id="910412"/>
    <lineage>
        <taxon>Bacteria</taxon>
        <taxon>Bacillati</taxon>
        <taxon>Bacillota</taxon>
        <taxon>Bacilli</taxon>
        <taxon>Bacillales</taxon>
        <taxon>Thermoactinomycetaceae</taxon>
        <taxon>Melghirimyces</taxon>
    </lineage>
</organism>
<dbReference type="PROSITE" id="PS00062">
    <property type="entry name" value="ALDOKETO_REDUCTASE_2"/>
    <property type="match status" value="1"/>
</dbReference>
<evidence type="ECO:0000256" key="3">
    <source>
        <dbReference type="ARBA" id="ARBA00023002"/>
    </source>
</evidence>
<evidence type="ECO:0000313" key="10">
    <source>
        <dbReference type="Proteomes" id="UP000315636"/>
    </source>
</evidence>
<proteinExistence type="inferred from homology"/>
<feature type="active site" description="Proton donor" evidence="4">
    <location>
        <position position="54"/>
    </location>
</feature>
<dbReference type="Proteomes" id="UP000315636">
    <property type="component" value="Unassembled WGS sequence"/>
</dbReference>
<name>A0A521DI10_9BACL</name>
<dbReference type="InterPro" id="IPR020471">
    <property type="entry name" value="AKR"/>
</dbReference>
<dbReference type="Gene3D" id="3.20.20.100">
    <property type="entry name" value="NADP-dependent oxidoreductase domain"/>
    <property type="match status" value="1"/>
</dbReference>
<dbReference type="PANTHER" id="PTHR43827">
    <property type="entry name" value="2,5-DIKETO-D-GLUCONIC ACID REDUCTASE"/>
    <property type="match status" value="1"/>
</dbReference>
<dbReference type="GO" id="GO:0016616">
    <property type="term" value="F:oxidoreductase activity, acting on the CH-OH group of donors, NAD or NADP as acceptor"/>
    <property type="evidence" value="ECO:0007669"/>
    <property type="project" value="UniProtKB-ARBA"/>
</dbReference>
<keyword evidence="10" id="KW-1185">Reference proteome</keyword>
<dbReference type="InterPro" id="IPR023210">
    <property type="entry name" value="NADP_OxRdtase_dom"/>
</dbReference>
<evidence type="ECO:0000256" key="1">
    <source>
        <dbReference type="ARBA" id="ARBA00007905"/>
    </source>
</evidence>
<feature type="domain" description="NADP-dependent oxidoreductase" evidence="8">
    <location>
        <begin position="27"/>
        <end position="262"/>
    </location>
</feature>
<dbReference type="PIRSF" id="PIRSF000097">
    <property type="entry name" value="AKR"/>
    <property type="match status" value="1"/>
</dbReference>
<feature type="region of interest" description="Disordered" evidence="7">
    <location>
        <begin position="255"/>
        <end position="274"/>
    </location>
</feature>
<feature type="binding site" evidence="5">
    <location>
        <position position="112"/>
    </location>
    <ligand>
        <name>substrate</name>
    </ligand>
</feature>
<accession>A0A521DI10</accession>
<dbReference type="AlphaFoldDB" id="A0A521DI10"/>
<evidence type="ECO:0000313" key="9">
    <source>
        <dbReference type="EMBL" id="SMO71286.1"/>
    </source>
</evidence>
<gene>
    <name evidence="9" type="ORF">SAMN06264849_10664</name>
</gene>
<feature type="site" description="Lowers pKa of active site Tyr" evidence="6">
    <location>
        <position position="79"/>
    </location>
</feature>
<comment type="similarity">
    <text evidence="1">Belongs to the aldo/keto reductase family.</text>
</comment>
<feature type="compositionally biased region" description="Basic and acidic residues" evidence="7">
    <location>
        <begin position="255"/>
        <end position="267"/>
    </location>
</feature>
<dbReference type="CDD" id="cd19157">
    <property type="entry name" value="AKR_AKR5G1-3"/>
    <property type="match status" value="1"/>
</dbReference>
<dbReference type="PANTHER" id="PTHR43827:SF3">
    <property type="entry name" value="NADP-DEPENDENT OXIDOREDUCTASE DOMAIN-CONTAINING PROTEIN"/>
    <property type="match status" value="1"/>
</dbReference>
<dbReference type="InterPro" id="IPR018170">
    <property type="entry name" value="Aldo/ket_reductase_CS"/>
</dbReference>
<dbReference type="PROSITE" id="PS00798">
    <property type="entry name" value="ALDOKETO_REDUCTASE_1"/>
    <property type="match status" value="1"/>
</dbReference>
<sequence>MPEHLSERIQLNNRIEMPWFGLGVYKAENGDEVVQAVQTALRVGYRLIDTASFYGNEEGVGKAIRDSGIPREEVFVTTKVWNDDQGYESTLKAFEESREKLGFDQIDLYLIHWPVRDKYLETWKALEKLYHDGKVRAIGVSNFQIHHLKELMKHSETRPAVNQVEFHPRLTQKELLEFCNEHQIRLQAWSPLMRGEILDHETIQEIAKKHGKSPAQIILRWDLQNGVSTIPKSVREERIKSNADLFDFKLSPDDMKKIDSLNQDRRIGPNPDDF</sequence>
<evidence type="ECO:0000256" key="5">
    <source>
        <dbReference type="PIRSR" id="PIRSR000097-2"/>
    </source>
</evidence>
<evidence type="ECO:0000256" key="6">
    <source>
        <dbReference type="PIRSR" id="PIRSR000097-3"/>
    </source>
</evidence>
<dbReference type="Pfam" id="PF00248">
    <property type="entry name" value="Aldo_ket_red"/>
    <property type="match status" value="1"/>
</dbReference>
<keyword evidence="3" id="KW-0560">Oxidoreductase</keyword>
<dbReference type="FunFam" id="3.20.20.100:FF:000015">
    <property type="entry name" value="Oxidoreductase, aldo/keto reductase family"/>
    <property type="match status" value="1"/>
</dbReference>
<evidence type="ECO:0000256" key="2">
    <source>
        <dbReference type="ARBA" id="ARBA00022857"/>
    </source>
</evidence>
<dbReference type="SUPFAM" id="SSF51430">
    <property type="entry name" value="NAD(P)-linked oxidoreductase"/>
    <property type="match status" value="1"/>
</dbReference>
<keyword evidence="2" id="KW-0521">NADP</keyword>
<reference evidence="9 10" key="1">
    <citation type="submission" date="2017-05" db="EMBL/GenBank/DDBJ databases">
        <authorList>
            <person name="Varghese N."/>
            <person name="Submissions S."/>
        </authorList>
    </citation>
    <scope>NUCLEOTIDE SEQUENCE [LARGE SCALE GENOMIC DNA]</scope>
    <source>
        <strain evidence="9 10">DSM 45474</strain>
    </source>
</reference>
<evidence type="ECO:0000259" key="8">
    <source>
        <dbReference type="Pfam" id="PF00248"/>
    </source>
</evidence>
<dbReference type="InterPro" id="IPR044500">
    <property type="entry name" value="AKR5G"/>
</dbReference>
<dbReference type="InterPro" id="IPR036812">
    <property type="entry name" value="NAD(P)_OxRdtase_dom_sf"/>
</dbReference>
<dbReference type="PRINTS" id="PR00069">
    <property type="entry name" value="ALDKETRDTASE"/>
</dbReference>
<evidence type="ECO:0000256" key="4">
    <source>
        <dbReference type="PIRSR" id="PIRSR000097-1"/>
    </source>
</evidence>